<dbReference type="AlphaFoldDB" id="A0A367FYQ2"/>
<dbReference type="Proteomes" id="UP000252378">
    <property type="component" value="Unassembled WGS sequence"/>
</dbReference>
<evidence type="ECO:0000313" key="2">
    <source>
        <dbReference type="EMBL" id="RCH42789.1"/>
    </source>
</evidence>
<evidence type="ECO:0000313" key="3">
    <source>
        <dbReference type="Proteomes" id="UP000252378"/>
    </source>
</evidence>
<organism evidence="2 3">
    <name type="scientific">Faecalibacterium prausnitzii</name>
    <dbReference type="NCBI Taxonomy" id="853"/>
    <lineage>
        <taxon>Bacteria</taxon>
        <taxon>Bacillati</taxon>
        <taxon>Bacillota</taxon>
        <taxon>Clostridia</taxon>
        <taxon>Eubacteriales</taxon>
        <taxon>Oscillospiraceae</taxon>
        <taxon>Faecalibacterium</taxon>
    </lineage>
</organism>
<sequence>MRFAVKNLPCRKSAQISVRDALFTTAPYRLHRSVRKHTERQNMPPSGAAASRFGKSPDGAVHSTCGENLHGFHKH</sequence>
<accession>A0A367FYQ2</accession>
<feature type="region of interest" description="Disordered" evidence="1">
    <location>
        <begin position="35"/>
        <end position="75"/>
    </location>
</feature>
<protein>
    <submittedName>
        <fullName evidence="2">Uncharacterized protein</fullName>
    </submittedName>
</protein>
<name>A0A367FYQ2_9FIRM</name>
<reference evidence="2 3" key="1">
    <citation type="submission" date="2018-03" db="EMBL/GenBank/DDBJ databases">
        <title>Complete genome sequencing of Faecalibacterium prausnitzii strains isolated from the human gut.</title>
        <authorList>
            <person name="Fitzgerald B.C."/>
            <person name="Shkoporov A.N."/>
            <person name="Ross P.R."/>
            <person name="Hill C."/>
        </authorList>
    </citation>
    <scope>NUCLEOTIDE SEQUENCE [LARGE SCALE GENOMIC DNA]</scope>
    <source>
        <strain evidence="2 3">ATCC 27768</strain>
    </source>
</reference>
<dbReference type="EMBL" id="PXUP01000027">
    <property type="protein sequence ID" value="RCH42789.1"/>
    <property type="molecule type" value="Genomic_DNA"/>
</dbReference>
<gene>
    <name evidence="2" type="ORF">C7J97_13445</name>
</gene>
<evidence type="ECO:0000256" key="1">
    <source>
        <dbReference type="SAM" id="MobiDB-lite"/>
    </source>
</evidence>
<comment type="caution">
    <text evidence="2">The sequence shown here is derived from an EMBL/GenBank/DDBJ whole genome shotgun (WGS) entry which is preliminary data.</text>
</comment>
<proteinExistence type="predicted"/>